<evidence type="ECO:0000313" key="3">
    <source>
        <dbReference type="Proteomes" id="UP000002805"/>
    </source>
</evidence>
<dbReference type="EMBL" id="CM000950">
    <property type="protein sequence ID" value="EFH30841.1"/>
    <property type="molecule type" value="Genomic_DNA"/>
</dbReference>
<proteinExistence type="predicted"/>
<dbReference type="AlphaFoldDB" id="D6X9U1"/>
<organism evidence="2 3">
    <name type="scientific">Streptomyces pristinaespiralis (strain ATCC 25486 / DSM 40338 / CBS 914.69 / JCM 4507 / KCC S-0507 / NBRC 13074 / NRRL 2958 / 5647)</name>
    <dbReference type="NCBI Taxonomy" id="457429"/>
    <lineage>
        <taxon>Bacteria</taxon>
        <taxon>Bacillati</taxon>
        <taxon>Actinomycetota</taxon>
        <taxon>Actinomycetes</taxon>
        <taxon>Kitasatosporales</taxon>
        <taxon>Streptomycetaceae</taxon>
        <taxon>Streptomyces</taxon>
    </lineage>
</organism>
<sequence>MHVRIHLSEGSDRLDAGAPHEVPHAGGTVVRRTVAVGSRVVRHTVAGTSCRVRRTVTGTSCRARRRAAGGSRAVRRTVTGTSCRARRTVAGVSEVVRRTGVRGAGRPPASEVTGAPRTRSAGTRPTRRIVRAATEPRR</sequence>
<evidence type="ECO:0000256" key="1">
    <source>
        <dbReference type="SAM" id="MobiDB-lite"/>
    </source>
</evidence>
<dbReference type="HOGENOM" id="CLU_1854128_0_0_11"/>
<evidence type="ECO:0000313" key="2">
    <source>
        <dbReference type="EMBL" id="EFH30841.1"/>
    </source>
</evidence>
<feature type="region of interest" description="Disordered" evidence="1">
    <location>
        <begin position="1"/>
        <end position="23"/>
    </location>
</feature>
<dbReference type="Proteomes" id="UP000002805">
    <property type="component" value="Chromosome"/>
</dbReference>
<accession>D6X9U1</accession>
<keyword evidence="3" id="KW-1185">Reference proteome</keyword>
<feature type="compositionally biased region" description="Basic and acidic residues" evidence="1">
    <location>
        <begin position="1"/>
        <end position="15"/>
    </location>
</feature>
<gene>
    <name evidence="2" type="ORF">SSDG_06059</name>
</gene>
<name>D6X9U1_STRE2</name>
<reference evidence="3" key="1">
    <citation type="submission" date="2008-02" db="EMBL/GenBank/DDBJ databases">
        <authorList>
            <consortium name="The Broad Institute Genome Sequencing Platform"/>
            <person name="Fischbach M."/>
            <person name="Ward D."/>
            <person name="Young S."/>
            <person name="Jaffe D."/>
            <person name="Gnerre S."/>
            <person name="Berlin A."/>
            <person name="Heiman D."/>
            <person name="Hepburn T."/>
            <person name="Sykes S."/>
            <person name="Alvarado L."/>
            <person name="Kodira C.D."/>
            <person name="Straight P."/>
            <person name="Clardy J."/>
            <person name="Hung D."/>
            <person name="Kolter R."/>
            <person name="Mekalanos J."/>
            <person name="Walker S."/>
            <person name="Walsh C.T."/>
            <person name="Lander E."/>
            <person name="Galagan J."/>
            <person name="Nusbaum C."/>
            <person name="Birren B."/>
        </authorList>
    </citation>
    <scope>NUCLEOTIDE SEQUENCE [LARGE SCALE GENOMIC DNA]</scope>
    <source>
        <strain evidence="3">ATCC 25486 / DSM 40338 / CBS 914.69 / JCM 4507 / NBRC 13074 / NRRL 2958 / 5647</strain>
    </source>
</reference>
<feature type="region of interest" description="Disordered" evidence="1">
    <location>
        <begin position="99"/>
        <end position="138"/>
    </location>
</feature>
<protein>
    <submittedName>
        <fullName evidence="2">Predicted protein</fullName>
    </submittedName>
</protein>
<reference evidence="3" key="2">
    <citation type="submission" date="2009-10" db="EMBL/GenBank/DDBJ databases">
        <title>The genome sequence of Streptomyces pristinaespiralis strain ATCC 25486.</title>
        <authorList>
            <consortium name="The Broad Institute Genome Sequencing Platform"/>
            <consortium name="Broad Institute Microbial Sequencing Center"/>
            <person name="Fischbach M."/>
            <person name="Godfrey P."/>
            <person name="Ward D."/>
            <person name="Young S."/>
            <person name="Zeng Q."/>
            <person name="Koehrsen M."/>
            <person name="Alvarado L."/>
            <person name="Berlin A.M."/>
            <person name="Bochicchio J."/>
            <person name="Borenstein D."/>
            <person name="Chapman S.B."/>
            <person name="Chen Z."/>
            <person name="Engels R."/>
            <person name="Freedman E."/>
            <person name="Gellesch M."/>
            <person name="Goldberg J."/>
            <person name="Griggs A."/>
            <person name="Gujja S."/>
            <person name="Heilman E.R."/>
            <person name="Heiman D.I."/>
            <person name="Hepburn T.A."/>
            <person name="Howarth C."/>
            <person name="Jen D."/>
            <person name="Larson L."/>
            <person name="Lewis B."/>
            <person name="Mehta T."/>
            <person name="Park D."/>
            <person name="Pearson M."/>
            <person name="Richards J."/>
            <person name="Roberts A."/>
            <person name="Saif S."/>
            <person name="Shea T.D."/>
            <person name="Shenoy N."/>
            <person name="Sisk P."/>
            <person name="Stolte C."/>
            <person name="Sykes S.N."/>
            <person name="Thomson T."/>
            <person name="Walk T."/>
            <person name="White J."/>
            <person name="Yandava C."/>
            <person name="Straight P."/>
            <person name="Clardy J."/>
            <person name="Hung D."/>
            <person name="Kolter R."/>
            <person name="Mekalanos J."/>
            <person name="Walker S."/>
            <person name="Walsh C.T."/>
            <person name="Wieland-Brown L.C."/>
            <person name="Haas B."/>
            <person name="Nusbaum C."/>
            <person name="Birren B."/>
        </authorList>
    </citation>
    <scope>NUCLEOTIDE SEQUENCE [LARGE SCALE GENOMIC DNA]</scope>
    <source>
        <strain evidence="3">ATCC 25486 / DSM 40338 / CBS 914.69 / JCM 4507 / NBRC 13074 / NRRL 2958 / 5647</strain>
    </source>
</reference>